<evidence type="ECO:0000313" key="9">
    <source>
        <dbReference type="Proteomes" id="UP000276133"/>
    </source>
</evidence>
<feature type="active site" evidence="5">
    <location>
        <position position="421"/>
    </location>
</feature>
<dbReference type="FunFam" id="3.90.70.10:FF:000114">
    <property type="entry name" value="Calpain a"/>
    <property type="match status" value="1"/>
</dbReference>
<dbReference type="InterPro" id="IPR028158">
    <property type="entry name" value="RPA_interact_N_dom"/>
</dbReference>
<comment type="caution">
    <text evidence="6">Lacks conserved residue(s) required for the propagation of feature annotation.</text>
</comment>
<dbReference type="Pfam" id="PF14766">
    <property type="entry name" value="RPA_interact_N"/>
    <property type="match status" value="1"/>
</dbReference>
<gene>
    <name evidence="8" type="ORF">BpHYR1_022134</name>
</gene>
<dbReference type="Gene3D" id="2.60.120.380">
    <property type="match status" value="1"/>
</dbReference>
<dbReference type="InterPro" id="IPR001300">
    <property type="entry name" value="Peptidase_C2_calpain_cat"/>
</dbReference>
<dbReference type="InterPro" id="IPR022683">
    <property type="entry name" value="Calpain_III"/>
</dbReference>
<dbReference type="InterPro" id="IPR028159">
    <property type="entry name" value="RPA_interact_C_dom"/>
</dbReference>
<dbReference type="GO" id="GO:0005737">
    <property type="term" value="C:cytoplasm"/>
    <property type="evidence" value="ECO:0007669"/>
    <property type="project" value="TreeGrafter"/>
</dbReference>
<dbReference type="SMART" id="SM00230">
    <property type="entry name" value="CysPc"/>
    <property type="match status" value="1"/>
</dbReference>
<evidence type="ECO:0000256" key="5">
    <source>
        <dbReference type="PIRSR" id="PIRSR622684-1"/>
    </source>
</evidence>
<dbReference type="Pfam" id="PF00648">
    <property type="entry name" value="Peptidase_C2"/>
    <property type="match status" value="1"/>
</dbReference>
<accession>A0A3M7P7L7</accession>
<dbReference type="SMART" id="SM00720">
    <property type="entry name" value="calpain_III"/>
    <property type="match status" value="1"/>
</dbReference>
<evidence type="ECO:0000259" key="7">
    <source>
        <dbReference type="PROSITE" id="PS50203"/>
    </source>
</evidence>
<dbReference type="EMBL" id="REGN01012603">
    <property type="protein sequence ID" value="RMZ95081.1"/>
    <property type="molecule type" value="Genomic_DNA"/>
</dbReference>
<proteinExistence type="inferred from homology"/>
<dbReference type="InterPro" id="IPR038765">
    <property type="entry name" value="Papain-like_cys_pep_sf"/>
</dbReference>
<dbReference type="GO" id="GO:0006508">
    <property type="term" value="P:proteolysis"/>
    <property type="evidence" value="ECO:0007669"/>
    <property type="project" value="UniProtKB-KW"/>
</dbReference>
<evidence type="ECO:0000256" key="1">
    <source>
        <dbReference type="ARBA" id="ARBA00007623"/>
    </source>
</evidence>
<evidence type="ECO:0000256" key="4">
    <source>
        <dbReference type="ARBA" id="ARBA00022807"/>
    </source>
</evidence>
<dbReference type="Gene3D" id="3.90.70.10">
    <property type="entry name" value="Cysteine proteinases"/>
    <property type="match status" value="1"/>
</dbReference>
<dbReference type="Pfam" id="PF01067">
    <property type="entry name" value="Calpain_III"/>
    <property type="match status" value="1"/>
</dbReference>
<reference evidence="8 9" key="1">
    <citation type="journal article" date="2018" name="Sci. Rep.">
        <title>Genomic signatures of local adaptation to the degree of environmental predictability in rotifers.</title>
        <authorList>
            <person name="Franch-Gras L."/>
            <person name="Hahn C."/>
            <person name="Garcia-Roger E.M."/>
            <person name="Carmona M.J."/>
            <person name="Serra M."/>
            <person name="Gomez A."/>
        </authorList>
    </citation>
    <scope>NUCLEOTIDE SEQUENCE [LARGE SCALE GENOMIC DNA]</scope>
    <source>
        <strain evidence="8">HYR1</strain>
    </source>
</reference>
<evidence type="ECO:0000256" key="6">
    <source>
        <dbReference type="PROSITE-ProRule" id="PRU00239"/>
    </source>
</evidence>
<dbReference type="CDD" id="cd00044">
    <property type="entry name" value="CysPc"/>
    <property type="match status" value="1"/>
</dbReference>
<organism evidence="8 9">
    <name type="scientific">Brachionus plicatilis</name>
    <name type="common">Marine rotifer</name>
    <name type="synonym">Brachionus muelleri</name>
    <dbReference type="NCBI Taxonomy" id="10195"/>
    <lineage>
        <taxon>Eukaryota</taxon>
        <taxon>Metazoa</taxon>
        <taxon>Spiralia</taxon>
        <taxon>Gnathifera</taxon>
        <taxon>Rotifera</taxon>
        <taxon>Eurotatoria</taxon>
        <taxon>Monogononta</taxon>
        <taxon>Pseudotrocha</taxon>
        <taxon>Ploima</taxon>
        <taxon>Brachionidae</taxon>
        <taxon>Brachionus</taxon>
    </lineage>
</organism>
<protein>
    <submittedName>
        <fullName evidence="8">Calpain-3 isoform X2</fullName>
    </submittedName>
</protein>
<name>A0A3M7P7L7_BRAPC</name>
<dbReference type="AlphaFoldDB" id="A0A3M7P7L7"/>
<feature type="active site" evidence="5">
    <location>
        <position position="397"/>
    </location>
</feature>
<dbReference type="PANTHER" id="PTHR10183">
    <property type="entry name" value="CALPAIN"/>
    <property type="match status" value="1"/>
</dbReference>
<dbReference type="OrthoDB" id="424753at2759"/>
<evidence type="ECO:0000256" key="3">
    <source>
        <dbReference type="ARBA" id="ARBA00022801"/>
    </source>
</evidence>
<dbReference type="PROSITE" id="PS50203">
    <property type="entry name" value="CALPAIN_CAT"/>
    <property type="match status" value="1"/>
</dbReference>
<dbReference type="SUPFAM" id="SSF54001">
    <property type="entry name" value="Cysteine proteinases"/>
    <property type="match status" value="1"/>
</dbReference>
<keyword evidence="2" id="KW-0645">Protease</keyword>
<comment type="similarity">
    <text evidence="1">Belongs to the peptidase C2 family.</text>
</comment>
<dbReference type="InterPro" id="IPR022682">
    <property type="entry name" value="Calpain_domain_III"/>
</dbReference>
<keyword evidence="4" id="KW-0788">Thiol protease</keyword>
<keyword evidence="3" id="KW-0378">Hydrolase</keyword>
<feature type="domain" description="Calpain catalytic" evidence="7">
    <location>
        <begin position="166"/>
        <end position="481"/>
    </location>
</feature>
<sequence length="1021" mass="119424">MNDKQDDNNLKKEFSLTKLIYKFDLATFNKNQPECSNSNEKINCYKQKTKSSFKKTFRFGSYRSDSNKSSPNSPKPMDFRRNAIDFEHSNNLDDDQNSAIENIIINTIQSKLESNANDMALIRTLSAMPARFKEAFEGILKTNRVEDFDETQNFRKIQDKHSISNPFVDTTFRPCNTSIFYTESFRNWLISLGKADYRGNFIWKRAKDLYPNPQFAVDDSDKNYLSVYNKINEKNYKALFRTTDLDQGSLGAFHFRFWIYGTWKDVVIDDYLPVGPDNKLIFCKNRDVKNEFWCALLEKAYAKVCGCYEALEGGFTTDALIDMSGGIEEIYNLINIRKTLYSNRFFPSHDTQSLDHKTFWSILIEARRKFSVIGCNIELDDPNQKEVRLSNGLVQGHAYIITKVAELEKRDETFRLIRLYNPWGNDVEWNGDWSDRSQFWNMVDRNTKEKLELKIENDGEFWMSFEDWLRNFDNCQICNLTPDTINDISEKDWENSRLLSNIFSMWQCQMFHGRWISGVSAGGRAKYWTNPQYTFIITENDYINNDGCWVIISLMQKYTRQKRIQLKSETTEEYIQFRIYQIKNLEIYYESLRTGEPILPSDLIRVNSSGSYTNKREVTGRFHLHSGAFVIVPSIYDEDVEGEFLIRIFTEKPLSKKSLETSNRRATVQYKCNSTEIDDDDLMRDIQELSGGASKVFNRFVHIANDFTKTASKKRNDKNSRFSFDDYASETKSNFFNSPNNTENKLGFSLSPNISCNPKFEEMTFSPSARLASHKEMYKSPCRQKAQNSPMNKEIGLTESPTWRNAYKKRCFDEFKKSRQKLINRFRSCQINDASKKTKFKDYLEEELEKICLLEAESNAISVDEALEIYKQIQEEIIPNDLDEAQLDELLKSQEREELMNQDSIYHALSDEFSRIFCPICQKEFLVQENSVIYCKNFLKKNCNFRINCYEARIDLPKLAERLNTALVNHNCSEVPSFQFKTKDQMSQSDLILINQLSSFPTHSCFLVMSCENCSLMQSLI</sequence>
<dbReference type="PANTHER" id="PTHR10183:SF379">
    <property type="entry name" value="CALPAIN-5"/>
    <property type="match status" value="1"/>
</dbReference>
<dbReference type="GO" id="GO:0004198">
    <property type="term" value="F:calcium-dependent cysteine-type endopeptidase activity"/>
    <property type="evidence" value="ECO:0007669"/>
    <property type="project" value="InterPro"/>
</dbReference>
<evidence type="ECO:0000256" key="2">
    <source>
        <dbReference type="ARBA" id="ARBA00022670"/>
    </source>
</evidence>
<comment type="caution">
    <text evidence="8">The sequence shown here is derived from an EMBL/GenBank/DDBJ whole genome shotgun (WGS) entry which is preliminary data.</text>
</comment>
<dbReference type="STRING" id="10195.A0A3M7P7L7"/>
<keyword evidence="9" id="KW-1185">Reference proteome</keyword>
<dbReference type="SUPFAM" id="SSF49758">
    <property type="entry name" value="Calpain large subunit, middle domain (domain III)"/>
    <property type="match status" value="1"/>
</dbReference>
<dbReference type="Pfam" id="PF14768">
    <property type="entry name" value="RPA_interact_C"/>
    <property type="match status" value="1"/>
</dbReference>
<dbReference type="InterPro" id="IPR022684">
    <property type="entry name" value="Calpain_cysteine_protease"/>
</dbReference>
<dbReference type="Proteomes" id="UP000276133">
    <property type="component" value="Unassembled WGS sequence"/>
</dbReference>
<dbReference type="PRINTS" id="PR00704">
    <property type="entry name" value="CALPAIN"/>
</dbReference>
<dbReference type="InterPro" id="IPR036213">
    <property type="entry name" value="Calpain_III_sf"/>
</dbReference>
<evidence type="ECO:0000313" key="8">
    <source>
        <dbReference type="EMBL" id="RMZ95081.1"/>
    </source>
</evidence>